<reference evidence="1 2" key="1">
    <citation type="submission" date="2020-09" db="EMBL/GenBank/DDBJ databases">
        <title>Characterization of Paenibacillus peoriae strain ZF390 with broad-spectrum antimicrobial activity as a potential biocontrol agent.</title>
        <authorList>
            <person name="Li L."/>
            <person name="Zhao Y."/>
            <person name="Li B."/>
            <person name="Xie X."/>
        </authorList>
    </citation>
    <scope>NUCLEOTIDE SEQUENCE [LARGE SCALE GENOMIC DNA]</scope>
    <source>
        <strain evidence="1 2">ZF390</strain>
        <plasmid evidence="1 2">pPlas1</plasmid>
    </source>
</reference>
<proteinExistence type="predicted"/>
<dbReference type="Proteomes" id="UP000516384">
    <property type="component" value="Plasmid pPlas1"/>
</dbReference>
<protein>
    <submittedName>
        <fullName evidence="1">Uncharacterized protein</fullName>
    </submittedName>
</protein>
<keyword evidence="1" id="KW-0614">Plasmid</keyword>
<evidence type="ECO:0000313" key="2">
    <source>
        <dbReference type="Proteomes" id="UP000516384"/>
    </source>
</evidence>
<dbReference type="EMBL" id="CP061173">
    <property type="protein sequence ID" value="QNR70467.1"/>
    <property type="molecule type" value="Genomic_DNA"/>
</dbReference>
<accession>A0A7H0YHA9</accession>
<sequence length="148" mass="16816">MTNTFKLPQNIEGGAAAWRLTFEKMVQYWNEQNGAGLEKDGTPNRGIWHVSMDGYNVELPADPGKPFPEQLAEYLRVNLGYESEYLAVTDDRITFNMIENGDGEPVEAGQDNGTQLYLCDYSIYVEYVFKYKLGAENLAQLLPNAERY</sequence>
<gene>
    <name evidence="1" type="ORF">IAQ67_28570</name>
</gene>
<organism evidence="1 2">
    <name type="scientific">Paenibacillus peoriae</name>
    <dbReference type="NCBI Taxonomy" id="59893"/>
    <lineage>
        <taxon>Bacteria</taxon>
        <taxon>Bacillati</taxon>
        <taxon>Bacillota</taxon>
        <taxon>Bacilli</taxon>
        <taxon>Bacillales</taxon>
        <taxon>Paenibacillaceae</taxon>
        <taxon>Paenibacillus</taxon>
    </lineage>
</organism>
<dbReference type="AlphaFoldDB" id="A0A7H0YHA9"/>
<geneLocation type="plasmid" evidence="1 2">
    <name>pPlas1</name>
</geneLocation>
<dbReference type="RefSeq" id="WP_190299774.1">
    <property type="nucleotide sequence ID" value="NZ_CP061173.1"/>
</dbReference>
<evidence type="ECO:0000313" key="1">
    <source>
        <dbReference type="EMBL" id="QNR70467.1"/>
    </source>
</evidence>
<name>A0A7H0YHA9_9BACL</name>